<evidence type="ECO:0000313" key="3">
    <source>
        <dbReference type="Proteomes" id="UP000676310"/>
    </source>
</evidence>
<dbReference type="AlphaFoldDB" id="A0A8J2N139"/>
<organism evidence="2 3">
    <name type="scientific">Alternaria atra</name>
    <dbReference type="NCBI Taxonomy" id="119953"/>
    <lineage>
        <taxon>Eukaryota</taxon>
        <taxon>Fungi</taxon>
        <taxon>Dikarya</taxon>
        <taxon>Ascomycota</taxon>
        <taxon>Pezizomycotina</taxon>
        <taxon>Dothideomycetes</taxon>
        <taxon>Pleosporomycetidae</taxon>
        <taxon>Pleosporales</taxon>
        <taxon>Pleosporineae</taxon>
        <taxon>Pleosporaceae</taxon>
        <taxon>Alternaria</taxon>
        <taxon>Alternaria sect. Ulocladioides</taxon>
    </lineage>
</organism>
<dbReference type="OrthoDB" id="5227693at2759"/>
<protein>
    <submittedName>
        <fullName evidence="2">Uncharacterized protein</fullName>
    </submittedName>
</protein>
<dbReference type="EMBL" id="CAJRGZ010000019">
    <property type="protein sequence ID" value="CAG5166619.1"/>
    <property type="molecule type" value="Genomic_DNA"/>
</dbReference>
<sequence>MALDGNALVALIISLVALVIALAQLLAQVFGTVEGHRKCQTSVMGKWSKHTHRHWRWTQFRFETRFATPEIVLAPYPLEDSNTIAITGKKESRNATFVPKEDDMINDPNGELACWVPLLIALHEISAAQLTERASFPQSSWPAIRKRQRSWDFMPSDIARPFAVTSASDIAILACRMGVEWKDFRPPEGIMEGQGGEHMFSATNVRGLGTLLGYTRALHGKRPVSRGDGTQSLYTKGVSKCRKSLGIDAEKGIRENENPNSASVPHRLRRWVCTPEADSMWFGILPKNQELSLPTFTVGTNEDVFATLQQLDPDGVAVQHLRQMQSRHPGYLHGFCDIVPMVAPWLRQPASQVNCYPQPLGPQNTPGLTWYGSAYKVFYQQLVEYNNRKGTIQTCKIARDYEHLHERHGDKWDGICENLYDRRVPYYDDLESLYRDTSDYFRGDLTETKYAHSQKWEKDHYMDLVTAHLREAPRSYQDALSAIAKGRGHGIPTNGDKYWKGEAMLYYWFYMPDYVRVMTRRRSVDADLVEEAWITLVFRAFLWMRAHISCDDSNPLPSQYHGSRLPVYIG</sequence>
<proteinExistence type="predicted"/>
<dbReference type="GeneID" id="67018900"/>
<accession>A0A8J2N139</accession>
<feature type="chain" id="PRO_5035281021" evidence="1">
    <location>
        <begin position="24"/>
        <end position="570"/>
    </location>
</feature>
<feature type="signal peptide" evidence="1">
    <location>
        <begin position="1"/>
        <end position="23"/>
    </location>
</feature>
<keyword evidence="3" id="KW-1185">Reference proteome</keyword>
<name>A0A8J2N139_9PLEO</name>
<reference evidence="2" key="1">
    <citation type="submission" date="2021-05" db="EMBL/GenBank/DDBJ databases">
        <authorList>
            <person name="Stam R."/>
        </authorList>
    </citation>
    <scope>NUCLEOTIDE SEQUENCE</scope>
    <source>
        <strain evidence="2">CS162</strain>
    </source>
</reference>
<keyword evidence="1" id="KW-0732">Signal</keyword>
<dbReference type="Proteomes" id="UP000676310">
    <property type="component" value="Unassembled WGS sequence"/>
</dbReference>
<evidence type="ECO:0000313" key="2">
    <source>
        <dbReference type="EMBL" id="CAG5166619.1"/>
    </source>
</evidence>
<evidence type="ECO:0000256" key="1">
    <source>
        <dbReference type="SAM" id="SignalP"/>
    </source>
</evidence>
<gene>
    <name evidence="2" type="ORF">ALTATR162_LOCUS6954</name>
</gene>
<comment type="caution">
    <text evidence="2">The sequence shown here is derived from an EMBL/GenBank/DDBJ whole genome shotgun (WGS) entry which is preliminary data.</text>
</comment>
<dbReference type="RefSeq" id="XP_043170515.1">
    <property type="nucleotide sequence ID" value="XM_043314580.1"/>
</dbReference>